<dbReference type="SUPFAM" id="SSF48452">
    <property type="entry name" value="TPR-like"/>
    <property type="match status" value="1"/>
</dbReference>
<reference evidence="3" key="1">
    <citation type="journal article" date="2020" name="New Phytol.">
        <title>Comparative genomics reveals dynamic genome evolution in host specialist ectomycorrhizal fungi.</title>
        <authorList>
            <person name="Lofgren L.A."/>
            <person name="Nguyen N.H."/>
            <person name="Vilgalys R."/>
            <person name="Ruytinx J."/>
            <person name="Liao H.L."/>
            <person name="Branco S."/>
            <person name="Kuo A."/>
            <person name="LaButti K."/>
            <person name="Lipzen A."/>
            <person name="Andreopoulos W."/>
            <person name="Pangilinan J."/>
            <person name="Riley R."/>
            <person name="Hundley H."/>
            <person name="Na H."/>
            <person name="Barry K."/>
            <person name="Grigoriev I.V."/>
            <person name="Stajich J.E."/>
            <person name="Kennedy P.G."/>
        </authorList>
    </citation>
    <scope>NUCLEOTIDE SEQUENCE</scope>
    <source>
        <strain evidence="3">S12</strain>
    </source>
</reference>
<gene>
    <name evidence="3" type="ORF">HD556DRAFT_1449087</name>
</gene>
<keyword evidence="4" id="KW-1185">Reference proteome</keyword>
<accession>A0A9P7AFC9</accession>
<feature type="repeat" description="WD" evidence="1">
    <location>
        <begin position="62"/>
        <end position="93"/>
    </location>
</feature>
<protein>
    <submittedName>
        <fullName evidence="3">WD40-repeat-containing domain protein</fullName>
    </submittedName>
</protein>
<dbReference type="Gene3D" id="1.25.40.10">
    <property type="entry name" value="Tetratricopeptide repeat domain"/>
    <property type="match status" value="1"/>
</dbReference>
<dbReference type="PANTHER" id="PTHR19879:SF9">
    <property type="entry name" value="TRANSCRIPTION INITIATION FACTOR TFIID SUBUNIT 5"/>
    <property type="match status" value="1"/>
</dbReference>
<dbReference type="SUPFAM" id="SSF50978">
    <property type="entry name" value="WD40 repeat-like"/>
    <property type="match status" value="1"/>
</dbReference>
<proteinExistence type="predicted"/>
<evidence type="ECO:0000313" key="4">
    <source>
        <dbReference type="Proteomes" id="UP000719766"/>
    </source>
</evidence>
<keyword evidence="1" id="KW-0853">WD repeat</keyword>
<dbReference type="PROSITE" id="PS50294">
    <property type="entry name" value="WD_REPEATS_REGION"/>
    <property type="match status" value="2"/>
</dbReference>
<sequence>MVHLWDMREGVLLKRLEGHPRPWRNVNALAVSRDGRMIAISDEERTLIAWNLSIGESRTQTIQAYCTRIQSLAFSPDDSLLATGSVYGTIELWCTKTWQQLGHSIICHKVTVRCIRFSPSGKLLAIATSKNIQIYDLSTSKCVADLKGYTDGSYNNSLAWMPDGTRLFSAGGNSDPNIREWDTSTWTQVGDPWEGHLKSIQNISLNSNGTLLASASDDNCVRLWRVSERRPIIVFKHPSEVRCVAFSPDDRQIFSGDQDKITEWPVFEDVLPKDCPKNVPKDDSKDAPKEQAIHQVLAINSDVRNACIAGDLHTAEMVLNREIDTDANNYTSYANRAFVMARKSDWDRALHDAINSVRIQPSFAGHISEGIALFGKKKFWAAASTAFDLASAFTNGDLKTTQLLHCDFQTIALFNAGQHKEAMLRVEELAISPNVDTLACRVVEAYLRVHLGNTAFNQKFYNEAVDHFTAAVNASAFFYKSAIHSTYEEFVVLFGWDLKSLWQNANQQQCHALFKAGRIGAAVESYRSTMDKSDEHTKAGLSAWFAALQ</sequence>
<feature type="repeat" description="WD" evidence="1">
    <location>
        <begin position="193"/>
        <end position="234"/>
    </location>
</feature>
<evidence type="ECO:0000259" key="2">
    <source>
        <dbReference type="Pfam" id="PF12894"/>
    </source>
</evidence>
<evidence type="ECO:0000313" key="3">
    <source>
        <dbReference type="EMBL" id="KAG1787157.1"/>
    </source>
</evidence>
<comment type="caution">
    <text evidence="3">The sequence shown here is derived from an EMBL/GenBank/DDBJ whole genome shotgun (WGS) entry which is preliminary data.</text>
</comment>
<dbReference type="EMBL" id="JABBWE010000083">
    <property type="protein sequence ID" value="KAG1787157.1"/>
    <property type="molecule type" value="Genomic_DNA"/>
</dbReference>
<feature type="domain" description="Anaphase-promoting complex subunit 4-like WD40" evidence="2">
    <location>
        <begin position="73"/>
        <end position="150"/>
    </location>
</feature>
<dbReference type="InterPro" id="IPR015943">
    <property type="entry name" value="WD40/YVTN_repeat-like_dom_sf"/>
</dbReference>
<evidence type="ECO:0000256" key="1">
    <source>
        <dbReference type="PROSITE-ProRule" id="PRU00221"/>
    </source>
</evidence>
<dbReference type="Pfam" id="PF12894">
    <property type="entry name" value="ANAPC4_WD40"/>
    <property type="match status" value="1"/>
</dbReference>
<dbReference type="PROSITE" id="PS50082">
    <property type="entry name" value="WD_REPEATS_2"/>
    <property type="match status" value="2"/>
</dbReference>
<dbReference type="Gene3D" id="2.130.10.10">
    <property type="entry name" value="YVTN repeat-like/Quinoprotein amine dehydrogenase"/>
    <property type="match status" value="2"/>
</dbReference>
<dbReference type="Pfam" id="PF00400">
    <property type="entry name" value="WD40"/>
    <property type="match status" value="3"/>
</dbReference>
<dbReference type="SMART" id="SM00320">
    <property type="entry name" value="WD40"/>
    <property type="match status" value="6"/>
</dbReference>
<dbReference type="Proteomes" id="UP000719766">
    <property type="component" value="Unassembled WGS sequence"/>
</dbReference>
<dbReference type="InterPro" id="IPR036322">
    <property type="entry name" value="WD40_repeat_dom_sf"/>
</dbReference>
<name>A0A9P7AFC9_9AGAM</name>
<organism evidence="3 4">
    <name type="scientific">Suillus plorans</name>
    <dbReference type="NCBI Taxonomy" id="116603"/>
    <lineage>
        <taxon>Eukaryota</taxon>
        <taxon>Fungi</taxon>
        <taxon>Dikarya</taxon>
        <taxon>Basidiomycota</taxon>
        <taxon>Agaricomycotina</taxon>
        <taxon>Agaricomycetes</taxon>
        <taxon>Agaricomycetidae</taxon>
        <taxon>Boletales</taxon>
        <taxon>Suillineae</taxon>
        <taxon>Suillaceae</taxon>
        <taxon>Suillus</taxon>
    </lineage>
</organism>
<dbReference type="InterPro" id="IPR011990">
    <property type="entry name" value="TPR-like_helical_dom_sf"/>
</dbReference>
<dbReference type="CDD" id="cd00200">
    <property type="entry name" value="WD40"/>
    <property type="match status" value="1"/>
</dbReference>
<dbReference type="GeneID" id="64601304"/>
<dbReference type="InterPro" id="IPR001680">
    <property type="entry name" value="WD40_rpt"/>
</dbReference>
<dbReference type="OrthoDB" id="10251741at2759"/>
<dbReference type="InterPro" id="IPR024977">
    <property type="entry name" value="Apc4-like_WD40_dom"/>
</dbReference>
<dbReference type="AlphaFoldDB" id="A0A9P7AFC9"/>
<dbReference type="RefSeq" id="XP_041154530.1">
    <property type="nucleotide sequence ID" value="XM_041307540.1"/>
</dbReference>
<dbReference type="PANTHER" id="PTHR19879">
    <property type="entry name" value="TRANSCRIPTION INITIATION FACTOR TFIID"/>
    <property type="match status" value="1"/>
</dbReference>